<dbReference type="PANTHER" id="PTHR30383">
    <property type="entry name" value="THIOESTERASE 1/PROTEASE 1/LYSOPHOSPHOLIPASE L1"/>
    <property type="match status" value="1"/>
</dbReference>
<feature type="region of interest" description="Disordered" evidence="1">
    <location>
        <begin position="536"/>
        <end position="586"/>
    </location>
</feature>
<dbReference type="CDD" id="cd01833">
    <property type="entry name" value="XynB_like"/>
    <property type="match status" value="1"/>
</dbReference>
<organism evidence="4 5">
    <name type="scientific">Zasmidium cellare ATCC 36951</name>
    <dbReference type="NCBI Taxonomy" id="1080233"/>
    <lineage>
        <taxon>Eukaryota</taxon>
        <taxon>Fungi</taxon>
        <taxon>Dikarya</taxon>
        <taxon>Ascomycota</taxon>
        <taxon>Pezizomycotina</taxon>
        <taxon>Dothideomycetes</taxon>
        <taxon>Dothideomycetidae</taxon>
        <taxon>Mycosphaerellales</taxon>
        <taxon>Mycosphaerellaceae</taxon>
        <taxon>Zasmidium</taxon>
    </lineage>
</organism>
<dbReference type="EMBL" id="ML993592">
    <property type="protein sequence ID" value="KAF2167810.1"/>
    <property type="molecule type" value="Genomic_DNA"/>
</dbReference>
<keyword evidence="2" id="KW-0732">Signal</keyword>
<feature type="compositionally biased region" description="Basic and acidic residues" evidence="1">
    <location>
        <begin position="536"/>
        <end position="564"/>
    </location>
</feature>
<gene>
    <name evidence="4" type="ORF">M409DRAFT_21958</name>
</gene>
<dbReference type="AlphaFoldDB" id="A0A6A6CNX1"/>
<dbReference type="Pfam" id="PF13472">
    <property type="entry name" value="Lipase_GDSL_2"/>
    <property type="match status" value="1"/>
</dbReference>
<dbReference type="RefSeq" id="XP_033668699.1">
    <property type="nucleotide sequence ID" value="XM_033806112.1"/>
</dbReference>
<evidence type="ECO:0000256" key="2">
    <source>
        <dbReference type="SAM" id="SignalP"/>
    </source>
</evidence>
<dbReference type="GeneID" id="54559384"/>
<dbReference type="Gene3D" id="3.40.50.1110">
    <property type="entry name" value="SGNH hydrolase"/>
    <property type="match status" value="1"/>
</dbReference>
<dbReference type="InterPro" id="IPR051532">
    <property type="entry name" value="Ester_Hydrolysis_Enzymes"/>
</dbReference>
<feature type="signal peptide" evidence="2">
    <location>
        <begin position="1"/>
        <end position="19"/>
    </location>
</feature>
<keyword evidence="5" id="KW-1185">Reference proteome</keyword>
<reference evidence="4" key="1">
    <citation type="journal article" date="2020" name="Stud. Mycol.">
        <title>101 Dothideomycetes genomes: a test case for predicting lifestyles and emergence of pathogens.</title>
        <authorList>
            <person name="Haridas S."/>
            <person name="Albert R."/>
            <person name="Binder M."/>
            <person name="Bloem J."/>
            <person name="Labutti K."/>
            <person name="Salamov A."/>
            <person name="Andreopoulos B."/>
            <person name="Baker S."/>
            <person name="Barry K."/>
            <person name="Bills G."/>
            <person name="Bluhm B."/>
            <person name="Cannon C."/>
            <person name="Castanera R."/>
            <person name="Culley D."/>
            <person name="Daum C."/>
            <person name="Ezra D."/>
            <person name="Gonzalez J."/>
            <person name="Henrissat B."/>
            <person name="Kuo A."/>
            <person name="Liang C."/>
            <person name="Lipzen A."/>
            <person name="Lutzoni F."/>
            <person name="Magnuson J."/>
            <person name="Mondo S."/>
            <person name="Nolan M."/>
            <person name="Ohm R."/>
            <person name="Pangilinan J."/>
            <person name="Park H.-J."/>
            <person name="Ramirez L."/>
            <person name="Alfaro M."/>
            <person name="Sun H."/>
            <person name="Tritt A."/>
            <person name="Yoshinaga Y."/>
            <person name="Zwiers L.-H."/>
            <person name="Turgeon B."/>
            <person name="Goodwin S."/>
            <person name="Spatafora J."/>
            <person name="Crous P."/>
            <person name="Grigoriev I."/>
        </authorList>
    </citation>
    <scope>NUCLEOTIDE SEQUENCE</scope>
    <source>
        <strain evidence="4">ATCC 36951</strain>
    </source>
</reference>
<feature type="domain" description="SGNH hydrolase-type esterase" evidence="3">
    <location>
        <begin position="36"/>
        <end position="216"/>
    </location>
</feature>
<proteinExistence type="predicted"/>
<dbReference type="GO" id="GO:0004622">
    <property type="term" value="F:phosphatidylcholine lysophospholipase activity"/>
    <property type="evidence" value="ECO:0007669"/>
    <property type="project" value="TreeGrafter"/>
</dbReference>
<sequence>MYTLNNALTLAFMGPTVSAAVLPSRAVADLRIMPMGASITRGVASSDENGYRLDLRNLLQADGNSVTYVGTVSFGNMSNNWNEGHPGYVIEEVDNVTLTDGCYDYLPNVILLNAGTNDCNIPGKDPETAPQRYSTLLANIRQHAPDAVVIASSLVPNLKDSTDECIQKLNPGLYEAVQNASSAGQKTGWVDMYNVVPKSEIHTNDSTHPTDAGYQLMADAWYKEIKNVAANISAPDPNGKPVGETQPLVWATEPEELDSSPIMVQAKAYALALTTWALAPLASAIPRPPFVDAPRQRVTAGYGCLVAQKTTDGLTQYHIDVGMARSPQSCQNAFVQLAKVSPLIDWNCRPDSAGLTWIEFSMFAWFDPVAIMEAIDQVFPAMRWIQTHECNSIAALGPGYHEDHGVDFRGQSSVRGPAAQGASIKKEMRPPVPNCTDFTLNETTNTSEVHKPYGFRSKQATLVRFKEILGQIHVWTGYIWKKVSSVVISLAPDEMASHDLGTSSTPDPETHNDHVAGLKEIVGASEQVLARAMKTEEHAGQHERSVAMDMERIPVPSQDKEGRTGTRPRLHSRDLDTRHAKREKPASCNCKDITKADGSSHTICKLQLGKAASHDVKCAKVKEHLQEKGWTLGDCETSTADGMMLTVKRPKTNEQPTTIVQDLQAVFPAWKADLKCTHI</sequence>
<name>A0A6A6CNX1_ZASCE</name>
<evidence type="ECO:0000313" key="4">
    <source>
        <dbReference type="EMBL" id="KAF2167810.1"/>
    </source>
</evidence>
<accession>A0A6A6CNX1</accession>
<dbReference type="OrthoDB" id="3915838at2759"/>
<protein>
    <submittedName>
        <fullName evidence="4">Carbohydrate esterase family 3 protein</fullName>
    </submittedName>
</protein>
<dbReference type="InterPro" id="IPR036514">
    <property type="entry name" value="SGNH_hydro_sf"/>
</dbReference>
<dbReference type="PANTHER" id="PTHR30383:SF5">
    <property type="entry name" value="SGNH HYDROLASE-TYPE ESTERASE DOMAIN-CONTAINING PROTEIN"/>
    <property type="match status" value="1"/>
</dbReference>
<dbReference type="Proteomes" id="UP000799537">
    <property type="component" value="Unassembled WGS sequence"/>
</dbReference>
<evidence type="ECO:0000259" key="3">
    <source>
        <dbReference type="Pfam" id="PF13472"/>
    </source>
</evidence>
<feature type="chain" id="PRO_5025535178" evidence="2">
    <location>
        <begin position="20"/>
        <end position="679"/>
    </location>
</feature>
<evidence type="ECO:0000256" key="1">
    <source>
        <dbReference type="SAM" id="MobiDB-lite"/>
    </source>
</evidence>
<dbReference type="SUPFAM" id="SSF52266">
    <property type="entry name" value="SGNH hydrolase"/>
    <property type="match status" value="1"/>
</dbReference>
<dbReference type="InterPro" id="IPR013830">
    <property type="entry name" value="SGNH_hydro"/>
</dbReference>
<evidence type="ECO:0000313" key="5">
    <source>
        <dbReference type="Proteomes" id="UP000799537"/>
    </source>
</evidence>